<evidence type="ECO:0000313" key="10">
    <source>
        <dbReference type="Proteomes" id="UP000318571"/>
    </source>
</evidence>
<dbReference type="PANTHER" id="PTHR42643:SF24">
    <property type="entry name" value="IONOTROPIC RECEPTOR 60A"/>
    <property type="match status" value="1"/>
</dbReference>
<evidence type="ECO:0000256" key="4">
    <source>
        <dbReference type="ARBA" id="ARBA00022989"/>
    </source>
</evidence>
<gene>
    <name evidence="9" type="ORF">TCAL_05488</name>
</gene>
<dbReference type="SUPFAM" id="SSF53850">
    <property type="entry name" value="Periplasmic binding protein-like II"/>
    <property type="match status" value="1"/>
</dbReference>
<keyword evidence="10" id="KW-1185">Reference proteome</keyword>
<dbReference type="EMBL" id="VCGU01000001">
    <property type="protein sequence ID" value="TRY80467.1"/>
    <property type="molecule type" value="Genomic_DNA"/>
</dbReference>
<evidence type="ECO:0000256" key="7">
    <source>
        <dbReference type="ARBA" id="ARBA00023180"/>
    </source>
</evidence>
<keyword evidence="5 8" id="KW-0472">Membrane</keyword>
<evidence type="ECO:0000256" key="2">
    <source>
        <dbReference type="ARBA" id="ARBA00022475"/>
    </source>
</evidence>
<sequence>MNIYEWKVIYFAAFLSHSMVATGQLAKFSGTPFDPVKAGIATSTQSQFGCPLVTNRALEPLIRHGRSPGLFSFDGLSVDRRESYIMSIRRSEGCIVGLVFGSNPVDFGLVADLTERIPNSKLIVMGASNELIATINRQVVVLVEDPIAKNVKVNIFCGRQSGAYWSKNVNLWTPGRGFKKAFDWNRYCRNILDRQRFVVGHSGLNPMVMLPKKPGDKIRGVEVDAIKLFGQKHNLNVEFIHGQIEASGADLNRSKALLGQLYRGKIDLALTVVLHVDGYRDFACTSYTDTLELKYCTRRPQKLVAFGNLGRGFDFWSWISVFTQKSGTGFQRFLDYVEDNPSSLYSLNDDLDAVTDKIMSGGAVIICPKDSEMTNYPTDPVNMGLPNRYFSRESIFSGFMANRLRKYSPYLPYLNTVIERFRESGLHQRALYEQLPLVALPGQFKPDQNENGIRMSLDMMWMALFILGGGIILGMVAFIFEKVMDMRKRSIVGQ</sequence>
<dbReference type="AlphaFoldDB" id="A0A553PS06"/>
<evidence type="ECO:0000313" key="9">
    <source>
        <dbReference type="EMBL" id="TRY80467.1"/>
    </source>
</evidence>
<proteinExistence type="predicted"/>
<keyword evidence="4 8" id="KW-1133">Transmembrane helix</keyword>
<keyword evidence="3 8" id="KW-0812">Transmembrane</keyword>
<evidence type="ECO:0000256" key="5">
    <source>
        <dbReference type="ARBA" id="ARBA00023136"/>
    </source>
</evidence>
<name>A0A553PS06_TIGCA</name>
<evidence type="ECO:0000256" key="6">
    <source>
        <dbReference type="ARBA" id="ARBA00023170"/>
    </source>
</evidence>
<dbReference type="PANTHER" id="PTHR42643">
    <property type="entry name" value="IONOTROPIC RECEPTOR 20A-RELATED"/>
    <property type="match status" value="1"/>
</dbReference>
<dbReference type="Proteomes" id="UP000318571">
    <property type="component" value="Chromosome 12"/>
</dbReference>
<organism evidence="9 10">
    <name type="scientific">Tigriopus californicus</name>
    <name type="common">Marine copepod</name>
    <dbReference type="NCBI Taxonomy" id="6832"/>
    <lineage>
        <taxon>Eukaryota</taxon>
        <taxon>Metazoa</taxon>
        <taxon>Ecdysozoa</taxon>
        <taxon>Arthropoda</taxon>
        <taxon>Crustacea</taxon>
        <taxon>Multicrustacea</taxon>
        <taxon>Hexanauplia</taxon>
        <taxon>Copepoda</taxon>
        <taxon>Harpacticoida</taxon>
        <taxon>Harpacticidae</taxon>
        <taxon>Tigriopus</taxon>
    </lineage>
</organism>
<keyword evidence="2" id="KW-1003">Cell membrane</keyword>
<comment type="subcellular location">
    <subcellularLocation>
        <location evidence="1">Cell membrane</location>
        <topology evidence="1">Multi-pass membrane protein</topology>
    </subcellularLocation>
</comment>
<evidence type="ECO:0000256" key="3">
    <source>
        <dbReference type="ARBA" id="ARBA00022692"/>
    </source>
</evidence>
<comment type="caution">
    <text evidence="9">The sequence shown here is derived from an EMBL/GenBank/DDBJ whole genome shotgun (WGS) entry which is preliminary data.</text>
</comment>
<dbReference type="GO" id="GO:0005886">
    <property type="term" value="C:plasma membrane"/>
    <property type="evidence" value="ECO:0007669"/>
    <property type="project" value="UniProtKB-SubCell"/>
</dbReference>
<keyword evidence="6" id="KW-0675">Receptor</keyword>
<reference evidence="9 10" key="1">
    <citation type="journal article" date="2018" name="Nat. Ecol. Evol.">
        <title>Genomic signatures of mitonuclear coevolution across populations of Tigriopus californicus.</title>
        <authorList>
            <person name="Barreto F.S."/>
            <person name="Watson E.T."/>
            <person name="Lima T.G."/>
            <person name="Willett C.S."/>
            <person name="Edmands S."/>
            <person name="Li W."/>
            <person name="Burton R.S."/>
        </authorList>
    </citation>
    <scope>NUCLEOTIDE SEQUENCE [LARGE SCALE GENOMIC DNA]</scope>
    <source>
        <strain evidence="9 10">San Diego</strain>
    </source>
</reference>
<keyword evidence="7" id="KW-0325">Glycoprotein</keyword>
<feature type="transmembrane region" description="Helical" evidence="8">
    <location>
        <begin position="459"/>
        <end position="480"/>
    </location>
</feature>
<dbReference type="InterPro" id="IPR052192">
    <property type="entry name" value="Insect_Ionotropic_Sensory_Rcpt"/>
</dbReference>
<evidence type="ECO:0000256" key="8">
    <source>
        <dbReference type="SAM" id="Phobius"/>
    </source>
</evidence>
<accession>A0A553PS06</accession>
<evidence type="ECO:0000256" key="1">
    <source>
        <dbReference type="ARBA" id="ARBA00004651"/>
    </source>
</evidence>
<protein>
    <submittedName>
        <fullName evidence="9">Uncharacterized protein</fullName>
    </submittedName>
</protein>